<sequence length="671" mass="74503">MATSTSISDNDNICARCTKVPWLDLARSKSGPSAPKISIIETHATLRDSSCRVCRLLALIKPPSLDDNVELVATESLDTRLDGILKFRPGLSLSMGIGVSHQELSKFDNIPLSSPSATINFDIVERWMEICRNDHRDDCKPGSAIRKPSRPVRDLRQALTRDLLVPPPQSSSETLQNLKVIDCHKRRVVSAPKNCQYVALSYVWGQLPLQGSRSISLNELPRTIEDSMQVVCKLGFRYLWVDRYCIDQDDASDKHAQIQQMGHIYSSAQLTLVAAAGSDPTYGLPGVSLRSQPQSHVRVGGITLSYCPLSAAASLQSSTWATRGWTYQEAYLSKRRLIFTDHRALFVCNETIFVEPMNGFPFGSLKHIERLIPRPTLSKSWDSTPAVWATGTRASSELSHVSNCVAEYSKRQLSFESDAFNAILGVLQSLAMREESPIKHVWGVPVEVLTLPFGCSRIALSWYHERPCRRRVEFPSWSSLGWAGPISHYMFSFTPTRNCDIQLQDGSGTRTPLRNIADKSKEENTSDIEIPRGLVLTAPAIELVFTNSELIASKELENIASTIPSSHVVLPLSTCSKDGPKGPAGKKSAWRCRAFPVQWDRDNEHLISDRPCEGLVILNNLENLDGLGELLILVVRPLGESYERVGICRLECQQIGAAEIRGTKKKTITLV</sequence>
<evidence type="ECO:0000259" key="1">
    <source>
        <dbReference type="Pfam" id="PF06985"/>
    </source>
</evidence>
<dbReference type="EMBL" id="MCFA01000010">
    <property type="protein sequence ID" value="ORY17831.1"/>
    <property type="molecule type" value="Genomic_DNA"/>
</dbReference>
<protein>
    <submittedName>
        <fullName evidence="2">Heterokaryon incompatibility protein-domain-containing protein</fullName>
    </submittedName>
</protein>
<reference evidence="2 3" key="1">
    <citation type="submission" date="2016-07" db="EMBL/GenBank/DDBJ databases">
        <title>Pervasive Adenine N6-methylation of Active Genes in Fungi.</title>
        <authorList>
            <consortium name="DOE Joint Genome Institute"/>
            <person name="Mondo S.J."/>
            <person name="Dannebaum R.O."/>
            <person name="Kuo R.C."/>
            <person name="Labutti K."/>
            <person name="Haridas S."/>
            <person name="Kuo A."/>
            <person name="Salamov A."/>
            <person name="Ahrendt S.R."/>
            <person name="Lipzen A."/>
            <person name="Sullivan W."/>
            <person name="Andreopoulos W.B."/>
            <person name="Clum A."/>
            <person name="Lindquist E."/>
            <person name="Daum C."/>
            <person name="Ramamoorthy G.K."/>
            <person name="Gryganskyi A."/>
            <person name="Culley D."/>
            <person name="Magnuson J.K."/>
            <person name="James T.Y."/>
            <person name="O'Malley M.A."/>
            <person name="Stajich J.E."/>
            <person name="Spatafora J.W."/>
            <person name="Visel A."/>
            <person name="Grigoriev I.V."/>
        </authorList>
    </citation>
    <scope>NUCLEOTIDE SEQUENCE [LARGE SCALE GENOMIC DNA]</scope>
    <source>
        <strain evidence="2 3">CBS 115471</strain>
    </source>
</reference>
<organism evidence="2 3">
    <name type="scientific">Clohesyomyces aquaticus</name>
    <dbReference type="NCBI Taxonomy" id="1231657"/>
    <lineage>
        <taxon>Eukaryota</taxon>
        <taxon>Fungi</taxon>
        <taxon>Dikarya</taxon>
        <taxon>Ascomycota</taxon>
        <taxon>Pezizomycotina</taxon>
        <taxon>Dothideomycetes</taxon>
        <taxon>Pleosporomycetidae</taxon>
        <taxon>Pleosporales</taxon>
        <taxon>Lindgomycetaceae</taxon>
        <taxon>Clohesyomyces</taxon>
    </lineage>
</organism>
<evidence type="ECO:0000313" key="3">
    <source>
        <dbReference type="Proteomes" id="UP000193144"/>
    </source>
</evidence>
<dbReference type="PANTHER" id="PTHR33112">
    <property type="entry name" value="DOMAIN PROTEIN, PUTATIVE-RELATED"/>
    <property type="match status" value="1"/>
</dbReference>
<dbReference type="OrthoDB" id="5428863at2759"/>
<accession>A0A1Y2A5P3</accession>
<comment type="caution">
    <text evidence="2">The sequence shown here is derived from an EMBL/GenBank/DDBJ whole genome shotgun (WGS) entry which is preliminary data.</text>
</comment>
<dbReference type="InterPro" id="IPR010730">
    <property type="entry name" value="HET"/>
</dbReference>
<dbReference type="AlphaFoldDB" id="A0A1Y2A5P3"/>
<name>A0A1Y2A5P3_9PLEO</name>
<proteinExistence type="predicted"/>
<gene>
    <name evidence="2" type="ORF">BCR34DRAFT_554961</name>
</gene>
<dbReference type="Proteomes" id="UP000193144">
    <property type="component" value="Unassembled WGS sequence"/>
</dbReference>
<dbReference type="STRING" id="1231657.A0A1Y2A5P3"/>
<dbReference type="Pfam" id="PF06985">
    <property type="entry name" value="HET"/>
    <property type="match status" value="1"/>
</dbReference>
<keyword evidence="3" id="KW-1185">Reference proteome</keyword>
<dbReference type="PANTHER" id="PTHR33112:SF1">
    <property type="entry name" value="HETEROKARYON INCOMPATIBILITY DOMAIN-CONTAINING PROTEIN"/>
    <property type="match status" value="1"/>
</dbReference>
<evidence type="ECO:0000313" key="2">
    <source>
        <dbReference type="EMBL" id="ORY17831.1"/>
    </source>
</evidence>
<feature type="domain" description="Heterokaryon incompatibility" evidence="1">
    <location>
        <begin position="197"/>
        <end position="329"/>
    </location>
</feature>